<dbReference type="CDD" id="cd00250">
    <property type="entry name" value="CAS_like"/>
    <property type="match status" value="1"/>
</dbReference>
<feature type="compositionally biased region" description="Basic residues" evidence="7">
    <location>
        <begin position="96"/>
        <end position="106"/>
    </location>
</feature>
<dbReference type="InterPro" id="IPR010376">
    <property type="entry name" value="GBBH-like_N"/>
</dbReference>
<evidence type="ECO:0000259" key="8">
    <source>
        <dbReference type="Pfam" id="PF02668"/>
    </source>
</evidence>
<feature type="domain" description="TauD/TfdA-like" evidence="8">
    <location>
        <begin position="219"/>
        <end position="467"/>
    </location>
</feature>
<evidence type="ECO:0000256" key="7">
    <source>
        <dbReference type="SAM" id="MobiDB-lite"/>
    </source>
</evidence>
<dbReference type="GO" id="GO:0005739">
    <property type="term" value="C:mitochondrion"/>
    <property type="evidence" value="ECO:0007669"/>
    <property type="project" value="TreeGrafter"/>
</dbReference>
<feature type="compositionally biased region" description="Basic and acidic residues" evidence="7">
    <location>
        <begin position="525"/>
        <end position="546"/>
    </location>
</feature>
<evidence type="ECO:0000256" key="3">
    <source>
        <dbReference type="ARBA" id="ARBA00022723"/>
    </source>
</evidence>
<dbReference type="Gene3D" id="3.60.130.10">
    <property type="entry name" value="Clavaminate synthase-like"/>
    <property type="match status" value="1"/>
</dbReference>
<dbReference type="GO" id="GO:0046872">
    <property type="term" value="F:metal ion binding"/>
    <property type="evidence" value="ECO:0007669"/>
    <property type="project" value="UniProtKB-KW"/>
</dbReference>
<dbReference type="EMBL" id="JAGSXJ010000004">
    <property type="protein sequence ID" value="KAH6692442.1"/>
    <property type="molecule type" value="Genomic_DNA"/>
</dbReference>
<keyword evidence="11" id="KW-1185">Reference proteome</keyword>
<evidence type="ECO:0000256" key="5">
    <source>
        <dbReference type="ARBA" id="ARBA00023002"/>
    </source>
</evidence>
<dbReference type="SUPFAM" id="SSF51197">
    <property type="entry name" value="Clavaminate synthase-like"/>
    <property type="match status" value="1"/>
</dbReference>
<dbReference type="InterPro" id="IPR003819">
    <property type="entry name" value="TauD/TfdA-like"/>
</dbReference>
<feature type="region of interest" description="Disordered" evidence="7">
    <location>
        <begin position="38"/>
        <end position="107"/>
    </location>
</feature>
<evidence type="ECO:0000313" key="10">
    <source>
        <dbReference type="EMBL" id="KAH6692442.1"/>
    </source>
</evidence>
<keyword evidence="3" id="KW-0479">Metal-binding</keyword>
<evidence type="ECO:0000256" key="6">
    <source>
        <dbReference type="ARBA" id="ARBA00023004"/>
    </source>
</evidence>
<feature type="compositionally biased region" description="Basic and acidic residues" evidence="7">
    <location>
        <begin position="51"/>
        <end position="61"/>
    </location>
</feature>
<evidence type="ECO:0000256" key="2">
    <source>
        <dbReference type="ARBA" id="ARBA00008654"/>
    </source>
</evidence>
<dbReference type="Proteomes" id="UP000770015">
    <property type="component" value="Unassembled WGS sequence"/>
</dbReference>
<keyword evidence="5" id="KW-0560">Oxidoreductase</keyword>
<dbReference type="OrthoDB" id="406634at2759"/>
<dbReference type="InterPro" id="IPR038492">
    <property type="entry name" value="GBBH-like_N_sf"/>
</dbReference>
<keyword evidence="6" id="KW-0408">Iron</keyword>
<comment type="caution">
    <text evidence="10">The sequence shown here is derived from an EMBL/GenBank/DDBJ whole genome shotgun (WGS) entry which is preliminary data.</text>
</comment>
<accession>A0A9P8VGD2</accession>
<feature type="region of interest" description="Disordered" evidence="7">
    <location>
        <begin position="516"/>
        <end position="555"/>
    </location>
</feature>
<dbReference type="GO" id="GO:0016706">
    <property type="term" value="F:2-oxoglutarate-dependent dioxygenase activity"/>
    <property type="evidence" value="ECO:0007669"/>
    <property type="project" value="UniProtKB-ARBA"/>
</dbReference>
<name>A0A9P8VGD2_9PEZI</name>
<keyword evidence="4 10" id="KW-0223">Dioxygenase</keyword>
<proteinExistence type="inferred from homology"/>
<sequence length="555" mass="62497">MRLARPVLALRASASRTLAPASRAAPFHRIALATTRSYSQTAAVPEAAQPEQKEPQSEQKEQQQQPPKPKQQKQKQKQPKQQEKKTEQKSTPSPTGHKRVTIKHKNHGEMSVPVAWLRDNCPQSCSPTSGNKNFATAEIPENIDIKSIETLPEDGLRIEWVNDIPRFASQNHVTTFTGKQLDKAMRRNGDYMNKRAKAGMWIMPPLLWDRLTLQSRVLRVPYAEWMAGGDAFFKAVAEIQLTGLVFVTDVPSSKDAVADIGLRFGALQETFYGRTWDVISKPAAENVAYTSEYLGLHSDMLYLTSPPRLQLLHCLENEAEGGESLFSDGGRSARELRMFYPELAKVLEEQPIGYHYEANGFTYHQERPVIQAPRNVAGRPTRGLIRPWWSPPFQAAFNPPSSKKAAAAFETWHTAARQFQALIEDPEAVYRHRLQPGECAVFDNGRILHGRTAFDPATGPRHLRGTYVHEDEWKSTILRVPRDHLSEASADAFGPRTSADLFTTLRYIKYRHLNREDVSPPPTLFDKDTRTPKERKAGGKRPEDRQGQGQGQGQG</sequence>
<dbReference type="InterPro" id="IPR050411">
    <property type="entry name" value="AlphaKG_dependent_hydroxylases"/>
</dbReference>
<comment type="cofactor">
    <cofactor evidence="1">
        <name>Fe(2+)</name>
        <dbReference type="ChEBI" id="CHEBI:29033"/>
    </cofactor>
</comment>
<dbReference type="Pfam" id="PF02668">
    <property type="entry name" value="TauD"/>
    <property type="match status" value="1"/>
</dbReference>
<evidence type="ECO:0000256" key="1">
    <source>
        <dbReference type="ARBA" id="ARBA00001954"/>
    </source>
</evidence>
<dbReference type="InterPro" id="IPR042098">
    <property type="entry name" value="TauD-like_sf"/>
</dbReference>
<dbReference type="AlphaFoldDB" id="A0A9P8VGD2"/>
<evidence type="ECO:0000259" key="9">
    <source>
        <dbReference type="Pfam" id="PF06155"/>
    </source>
</evidence>
<dbReference type="Pfam" id="PF06155">
    <property type="entry name" value="GBBH-like_N"/>
    <property type="match status" value="1"/>
</dbReference>
<dbReference type="GO" id="GO:0045329">
    <property type="term" value="P:carnitine biosynthetic process"/>
    <property type="evidence" value="ECO:0007669"/>
    <property type="project" value="TreeGrafter"/>
</dbReference>
<organism evidence="10 11">
    <name type="scientific">Plectosphaerella plurivora</name>
    <dbReference type="NCBI Taxonomy" id="936078"/>
    <lineage>
        <taxon>Eukaryota</taxon>
        <taxon>Fungi</taxon>
        <taxon>Dikarya</taxon>
        <taxon>Ascomycota</taxon>
        <taxon>Pezizomycotina</taxon>
        <taxon>Sordariomycetes</taxon>
        <taxon>Hypocreomycetidae</taxon>
        <taxon>Glomerellales</taxon>
        <taxon>Plectosphaerellaceae</taxon>
        <taxon>Plectosphaerella</taxon>
    </lineage>
</organism>
<gene>
    <name evidence="10" type="ORF">F5X68DRAFT_200924</name>
</gene>
<comment type="similarity">
    <text evidence="2">Belongs to the gamma-BBH/TMLD family.</text>
</comment>
<protein>
    <submittedName>
        <fullName evidence="10">Taurine catabolism dioxygenase</fullName>
    </submittedName>
</protein>
<dbReference type="Gene3D" id="3.30.2020.30">
    <property type="match status" value="1"/>
</dbReference>
<evidence type="ECO:0000313" key="11">
    <source>
        <dbReference type="Proteomes" id="UP000770015"/>
    </source>
</evidence>
<dbReference type="PANTHER" id="PTHR10696:SF25">
    <property type="entry name" value="OXIDOREDUCTASE AIM17-RELATED"/>
    <property type="match status" value="1"/>
</dbReference>
<feature type="domain" description="Gamma-butyrobetaine hydroxylase-like N-terminal" evidence="9">
    <location>
        <begin position="97"/>
        <end position="161"/>
    </location>
</feature>
<dbReference type="PANTHER" id="PTHR10696">
    <property type="entry name" value="GAMMA-BUTYROBETAINE HYDROXYLASE-RELATED"/>
    <property type="match status" value="1"/>
</dbReference>
<evidence type="ECO:0000256" key="4">
    <source>
        <dbReference type="ARBA" id="ARBA00022964"/>
    </source>
</evidence>
<reference evidence="10" key="1">
    <citation type="journal article" date="2021" name="Nat. Commun.">
        <title>Genetic determinants of endophytism in the Arabidopsis root mycobiome.</title>
        <authorList>
            <person name="Mesny F."/>
            <person name="Miyauchi S."/>
            <person name="Thiergart T."/>
            <person name="Pickel B."/>
            <person name="Atanasova L."/>
            <person name="Karlsson M."/>
            <person name="Huettel B."/>
            <person name="Barry K.W."/>
            <person name="Haridas S."/>
            <person name="Chen C."/>
            <person name="Bauer D."/>
            <person name="Andreopoulos W."/>
            <person name="Pangilinan J."/>
            <person name="LaButti K."/>
            <person name="Riley R."/>
            <person name="Lipzen A."/>
            <person name="Clum A."/>
            <person name="Drula E."/>
            <person name="Henrissat B."/>
            <person name="Kohler A."/>
            <person name="Grigoriev I.V."/>
            <person name="Martin F.M."/>
            <person name="Hacquard S."/>
        </authorList>
    </citation>
    <scope>NUCLEOTIDE SEQUENCE</scope>
    <source>
        <strain evidence="10">MPI-SDFR-AT-0117</strain>
    </source>
</reference>